<organism evidence="12">
    <name type="scientific">Oikopleura dioica</name>
    <name type="common">Tunicate</name>
    <dbReference type="NCBI Taxonomy" id="34765"/>
    <lineage>
        <taxon>Eukaryota</taxon>
        <taxon>Metazoa</taxon>
        <taxon>Chordata</taxon>
        <taxon>Tunicata</taxon>
        <taxon>Appendicularia</taxon>
        <taxon>Copelata</taxon>
        <taxon>Oikopleuridae</taxon>
        <taxon>Oikopleura</taxon>
    </lineage>
</organism>
<dbReference type="InterPro" id="IPR050681">
    <property type="entry name" value="CDF/SLC30A"/>
</dbReference>
<feature type="domain" description="C-type lectin" evidence="11">
    <location>
        <begin position="187"/>
        <end position="326"/>
    </location>
</feature>
<evidence type="ECO:0000256" key="3">
    <source>
        <dbReference type="ARBA" id="ARBA00022692"/>
    </source>
</evidence>
<dbReference type="InterPro" id="IPR027469">
    <property type="entry name" value="Cation_efflux_TMD_sf"/>
</dbReference>
<feature type="transmembrane region" description="Helical" evidence="9">
    <location>
        <begin position="828"/>
        <end position="849"/>
    </location>
</feature>
<comment type="subcellular location">
    <subcellularLocation>
        <location evidence="1">Membrane</location>
        <topology evidence="1">Multi-pass membrane protein</topology>
    </subcellularLocation>
</comment>
<keyword evidence="7" id="KW-1015">Disulfide bond</keyword>
<dbReference type="Proteomes" id="UP000001307">
    <property type="component" value="Unassembled WGS sequence"/>
</dbReference>
<evidence type="ECO:0000256" key="8">
    <source>
        <dbReference type="SAM" id="MobiDB-lite"/>
    </source>
</evidence>
<evidence type="ECO:0000256" key="10">
    <source>
        <dbReference type="SAM" id="SignalP"/>
    </source>
</evidence>
<keyword evidence="5 9" id="KW-1133">Transmembrane helix</keyword>
<evidence type="ECO:0000256" key="6">
    <source>
        <dbReference type="ARBA" id="ARBA00023136"/>
    </source>
</evidence>
<evidence type="ECO:0000256" key="4">
    <source>
        <dbReference type="ARBA" id="ARBA00022906"/>
    </source>
</evidence>
<dbReference type="GO" id="GO:0010043">
    <property type="term" value="P:response to zinc ion"/>
    <property type="evidence" value="ECO:0007669"/>
    <property type="project" value="TreeGrafter"/>
</dbReference>
<dbReference type="Pfam" id="PF00059">
    <property type="entry name" value="Lectin_C"/>
    <property type="match status" value="4"/>
</dbReference>
<dbReference type="EMBL" id="FN653016">
    <property type="protein sequence ID" value="CBY07033.1"/>
    <property type="molecule type" value="Genomic_DNA"/>
</dbReference>
<feature type="transmembrane region" description="Helical" evidence="9">
    <location>
        <begin position="981"/>
        <end position="1005"/>
    </location>
</feature>
<evidence type="ECO:0000256" key="5">
    <source>
        <dbReference type="ARBA" id="ARBA00022989"/>
    </source>
</evidence>
<evidence type="ECO:0000256" key="2">
    <source>
        <dbReference type="ARBA" id="ARBA00008873"/>
    </source>
</evidence>
<feature type="region of interest" description="Disordered" evidence="8">
    <location>
        <begin position="776"/>
        <end position="795"/>
    </location>
</feature>
<dbReference type="AlphaFoldDB" id="E4WU69"/>
<dbReference type="NCBIfam" id="TIGR01297">
    <property type="entry name" value="CDF"/>
    <property type="match status" value="1"/>
</dbReference>
<dbReference type="GO" id="GO:0005886">
    <property type="term" value="C:plasma membrane"/>
    <property type="evidence" value="ECO:0007669"/>
    <property type="project" value="TreeGrafter"/>
</dbReference>
<dbReference type="Gene3D" id="3.10.100.10">
    <property type="entry name" value="Mannose-Binding Protein A, subunit A"/>
    <property type="match status" value="5"/>
</dbReference>
<evidence type="ECO:0000256" key="9">
    <source>
        <dbReference type="SAM" id="Phobius"/>
    </source>
</evidence>
<feature type="transmembrane region" description="Helical" evidence="9">
    <location>
        <begin position="802"/>
        <end position="822"/>
    </location>
</feature>
<accession>E4WU69</accession>
<dbReference type="InParanoid" id="E4WU69"/>
<proteinExistence type="inferred from homology"/>
<evidence type="ECO:0000259" key="11">
    <source>
        <dbReference type="PROSITE" id="PS50041"/>
    </source>
</evidence>
<keyword evidence="4" id="KW-0862">Zinc</keyword>
<dbReference type="GO" id="GO:0005385">
    <property type="term" value="F:zinc ion transmembrane transporter activity"/>
    <property type="evidence" value="ECO:0007669"/>
    <property type="project" value="TreeGrafter"/>
</dbReference>
<dbReference type="SMART" id="SM00034">
    <property type="entry name" value="CLECT"/>
    <property type="match status" value="5"/>
</dbReference>
<keyword evidence="10" id="KW-0732">Signal</keyword>
<keyword evidence="3 9" id="KW-0812">Transmembrane</keyword>
<keyword evidence="13" id="KW-1185">Reference proteome</keyword>
<dbReference type="OrthoDB" id="441660at2759"/>
<evidence type="ECO:0000313" key="13">
    <source>
        <dbReference type="Proteomes" id="UP000001307"/>
    </source>
</evidence>
<reference evidence="12" key="1">
    <citation type="journal article" date="2010" name="Science">
        <title>Plasticity of animal genome architecture unmasked by rapid evolution of a pelagic tunicate.</title>
        <authorList>
            <person name="Denoeud F."/>
            <person name="Henriet S."/>
            <person name="Mungpakdee S."/>
            <person name="Aury J.M."/>
            <person name="Da Silva C."/>
            <person name="Brinkmann H."/>
            <person name="Mikhaleva J."/>
            <person name="Olsen L.C."/>
            <person name="Jubin C."/>
            <person name="Canestro C."/>
            <person name="Bouquet J.M."/>
            <person name="Danks G."/>
            <person name="Poulain J."/>
            <person name="Campsteijn C."/>
            <person name="Adamski M."/>
            <person name="Cross I."/>
            <person name="Yadetie F."/>
            <person name="Muffato M."/>
            <person name="Louis A."/>
            <person name="Butcher S."/>
            <person name="Tsagkogeorga G."/>
            <person name="Konrad A."/>
            <person name="Singh S."/>
            <person name="Jensen M.F."/>
            <person name="Cong E.H."/>
            <person name="Eikeseth-Otteraa H."/>
            <person name="Noel B."/>
            <person name="Anthouard V."/>
            <person name="Porcel B.M."/>
            <person name="Kachouri-Lafond R."/>
            <person name="Nishino A."/>
            <person name="Ugolini M."/>
            <person name="Chourrout P."/>
            <person name="Nishida H."/>
            <person name="Aasland R."/>
            <person name="Huzurbazar S."/>
            <person name="Westhof E."/>
            <person name="Delsuc F."/>
            <person name="Lehrach H."/>
            <person name="Reinhardt R."/>
            <person name="Weissenbach J."/>
            <person name="Roy S.W."/>
            <person name="Artiguenave F."/>
            <person name="Postlethwait J.H."/>
            <person name="Manak J.R."/>
            <person name="Thompson E.M."/>
            <person name="Jaillon O."/>
            <person name="Du Pasquier L."/>
            <person name="Boudinot P."/>
            <person name="Liberles D.A."/>
            <person name="Volff J.N."/>
            <person name="Philippe H."/>
            <person name="Lenhard B."/>
            <person name="Roest Crollius H."/>
            <person name="Wincker P."/>
            <person name="Chourrout D."/>
        </authorList>
    </citation>
    <scope>NUCLEOTIDE SEQUENCE [LARGE SCALE GENOMIC DNA]</scope>
</reference>
<feature type="domain" description="C-type lectin" evidence="11">
    <location>
        <begin position="26"/>
        <end position="165"/>
    </location>
</feature>
<feature type="signal peptide" evidence="10">
    <location>
        <begin position="1"/>
        <end position="16"/>
    </location>
</feature>
<feature type="chain" id="PRO_5003192378" description="C-type lectin domain-containing protein" evidence="10">
    <location>
        <begin position="17"/>
        <end position="1081"/>
    </location>
</feature>
<keyword evidence="4" id="KW-0813">Transport</keyword>
<feature type="transmembrane region" description="Helical" evidence="9">
    <location>
        <begin position="955"/>
        <end position="975"/>
    </location>
</feature>
<dbReference type="SUPFAM" id="SSF161111">
    <property type="entry name" value="Cation efflux protein transmembrane domain-like"/>
    <property type="match status" value="1"/>
</dbReference>
<dbReference type="InterPro" id="IPR002524">
    <property type="entry name" value="Cation_efflux"/>
</dbReference>
<dbReference type="InterPro" id="IPR018378">
    <property type="entry name" value="C-type_lectin_CS"/>
</dbReference>
<name>E4WU69_OIKDI</name>
<dbReference type="InterPro" id="IPR016186">
    <property type="entry name" value="C-type_lectin-like/link_sf"/>
</dbReference>
<keyword evidence="6 9" id="KW-0472">Membrane</keyword>
<dbReference type="PANTHER" id="PTHR11562">
    <property type="entry name" value="CATION EFFLUX PROTEIN/ ZINC TRANSPORTER"/>
    <property type="match status" value="1"/>
</dbReference>
<dbReference type="CDD" id="cd00037">
    <property type="entry name" value="CLECT"/>
    <property type="match status" value="4"/>
</dbReference>
<dbReference type="InterPro" id="IPR058533">
    <property type="entry name" value="Cation_efflux_TM"/>
</dbReference>
<feature type="transmembrane region" description="Helical" evidence="9">
    <location>
        <begin position="869"/>
        <end position="890"/>
    </location>
</feature>
<dbReference type="Gene3D" id="1.20.1510.10">
    <property type="entry name" value="Cation efflux protein transmembrane domain"/>
    <property type="match status" value="1"/>
</dbReference>
<evidence type="ECO:0000256" key="7">
    <source>
        <dbReference type="ARBA" id="ARBA00023157"/>
    </source>
</evidence>
<keyword evidence="4" id="KW-0864">Zinc transport</keyword>
<protein>
    <recommendedName>
        <fullName evidence="11">C-type lectin domain-containing protein</fullName>
    </recommendedName>
</protein>
<dbReference type="PANTHER" id="PTHR11562:SF84">
    <property type="entry name" value="LD05335P"/>
    <property type="match status" value="1"/>
</dbReference>
<dbReference type="Pfam" id="PF01545">
    <property type="entry name" value="Cation_efflux"/>
    <property type="match status" value="1"/>
</dbReference>
<dbReference type="InterPro" id="IPR016187">
    <property type="entry name" value="CTDL_fold"/>
</dbReference>
<dbReference type="InterPro" id="IPR001304">
    <property type="entry name" value="C-type_lectin-like"/>
</dbReference>
<gene>
    <name evidence="12" type="ORF">GSOID_T00006114001</name>
</gene>
<feature type="transmembrane region" description="Helical" evidence="9">
    <location>
        <begin position="905"/>
        <end position="924"/>
    </location>
</feature>
<keyword evidence="4" id="KW-0406">Ion transport</keyword>
<dbReference type="PROSITE" id="PS00615">
    <property type="entry name" value="C_TYPE_LECTIN_1"/>
    <property type="match status" value="1"/>
</dbReference>
<feature type="domain" description="C-type lectin" evidence="11">
    <location>
        <begin position="516"/>
        <end position="634"/>
    </location>
</feature>
<feature type="domain" description="C-type lectin" evidence="11">
    <location>
        <begin position="350"/>
        <end position="482"/>
    </location>
</feature>
<dbReference type="PROSITE" id="PS50041">
    <property type="entry name" value="C_TYPE_LECTIN_2"/>
    <property type="match status" value="4"/>
</dbReference>
<dbReference type="SUPFAM" id="SSF56436">
    <property type="entry name" value="C-type lectin-like"/>
    <property type="match status" value="5"/>
</dbReference>
<evidence type="ECO:0000313" key="12">
    <source>
        <dbReference type="EMBL" id="CBY07033.1"/>
    </source>
</evidence>
<evidence type="ECO:0000256" key="1">
    <source>
        <dbReference type="ARBA" id="ARBA00004141"/>
    </source>
</evidence>
<sequence length="1081" mass="121162">MIKLIVINIFLKLSGAVKCDNSWSSLGDFNYKVFESNKDGIREKSWNEAQSYCNGLGGDLVDFQSQNEMLFVYNMLNWQDRGYRGYWIGLNNLENVNKNVWVNTMVPAVDKPYTYKYWGPQQESNSDQSKRCTFALFTENLPQDFGTEGKWVKNECTKNFSFICKVEKMGCIQDCESTFVKMDVGNSDASCVKILPPTTNRNFDLTLSKCKDLSASLLTIENDEENRFIMDYIHDQKLTWDEATQNKFYGAWIGLNNINAGQNEPSKFTWVNGFYDSGYRNWAYGEPDSALDLYGKNSLAAAFGPDEEYGEWEAVITREQLSGICQKPLGQTCPEGWTFIRIHDSGDQMTGNKCYKFFLNGAYHQPWLEAKKQCESIGAEQLRIESEAEREALASYFHEWNAAGVTRMWLDLSNMQQQVPLDGAQCDMRYSSTGQSPSFTSWEADQPKCLDQSHSCAYMNLEKTKDNWLSEGCTSREAFACSMPAPFALSPTQKPTSNLTCYNDASWTLNFYLNEDNGQCYSFSNYYNGSNLLLFKDEAVAHCESFGAKLLQIESEDESAFLMKHIMGNSWLGITFGANNNQYPPNEPQFWDDGTPISFTNWRDGSPQDDSDKLCAQIKGDGLDDGLWKNCPCELQNGKGLKKYPICIRPAVTLSTTKPPSTIPTASPHEECDYGWHFMSSSQKCVLIMPDEKPWKTSIEVCEGEGGTLASINSPSEQDQLFEIASLDPSASALLILNKSLFKMFFQMFENDSSKRSNFLNRKLREEENYITLGDDEEHSHSHTHSHAPSNEHKSDRGKKRLIVVSILTTVFVIGEFVAGILAKSTAVQADAAHMLTDLLGFGISLLAITLSDRKPSNRLTSGWDRAEVLGALLTMVLLWIITAVLGYIAVENIKNPEEELNENIMIAISSAAICFNILLACVLRGSGHAHSHGGAGGHQHSHEAVNIRAAMVHIMGDLVQSIGVLCAGIFVKFFPGQREVAVLADPICTFLFVTIVFFTTLPIIRDLAVLLMGGVPEDVTLNIKTLLVHFGDVKKLQIFQITPEKYSLSVQIESESSSAEIRLALKKLKIDYKVLFVETC</sequence>
<comment type="similarity">
    <text evidence="2">Belongs to the cation diffusion facilitator (CDF) transporter (TC 2.A.4) family. SLC30A subfamily.</text>
</comment>